<feature type="chain" id="PRO_5045759618" description="Fibronectin type-III domain-containing protein" evidence="1">
    <location>
        <begin position="26"/>
        <end position="1105"/>
    </location>
</feature>
<keyword evidence="4" id="KW-1185">Reference proteome</keyword>
<dbReference type="Proteomes" id="UP001165498">
    <property type="component" value="Unassembled WGS sequence"/>
</dbReference>
<dbReference type="Pfam" id="PF00041">
    <property type="entry name" value="fn3"/>
    <property type="match status" value="1"/>
</dbReference>
<dbReference type="SMART" id="SM00060">
    <property type="entry name" value="FN3"/>
    <property type="match status" value="1"/>
</dbReference>
<protein>
    <recommendedName>
        <fullName evidence="2">Fibronectin type-III domain-containing protein</fullName>
    </recommendedName>
</protein>
<keyword evidence="1" id="KW-0732">Signal</keyword>
<gene>
    <name evidence="3" type="ORF">NM961_01655</name>
</gene>
<dbReference type="InterPro" id="IPR003961">
    <property type="entry name" value="FN3_dom"/>
</dbReference>
<sequence length="1105" mass="115349">MLHRTRSAALAGLLTLLLGAPTAQAIQPVAESGIRAESARKLPSRPFLAPQLQAQPSLRLDAQRDTLLQARLAPFQQRYGGSWDVRWDERADRPNVVQGSGIALVPGRGNALKLQQFGLDREVDINLGLVAAKAREFIDSVPELLQTAGLELKLDAERSLVTGGDRPVWFVEFGQYHQGVRVEGAHVYVRVAQGNIVQFGAERVADVRISATPATTREAAFAQAWKELGFPAGTKIDEMVEAGALSIYPVLPAGDGVGERYRGMAGLGYEHVLAWRYVFRLPDDDTTFQVLVDAHSNRVLEVRNLTVNVSAKVSGGVYPTTNSDTEIVVDFPFAAVTNGGSKVTDALGIYDYSGGTATTALDGKYFRMVDSCGAISLSNSSDGNLALGSSAGTDCTTPGVGGAGNTHASRSGFYHLTNINTKGRSFFPSNTWLQSKVTANMNVNQTCNASWNGTALNFYKSGPSASDPSVLCSNTGEIAAVFLHEWGHGLDTNTGGEASEYGSGEAVGDTFAFLETRDSCIGQNFRPGRDCPNCVACTGVRDVGDFGVSAPPAKLASPANLANDAGINCDRLACPYLQQGIFPYQGPMGYEGHCESVIASSANWDLTQALVNRFGESGWSKMDRIWYASLTSSKSAYRITSGGTCNVNAQVDGCGATNWYTVYLAADDDDGNLANGTPNACRIWDAFSAHGIACGARPSCSGDAPDFSLGVTNSPQAVCAPATATFTLNVGTDLGFLNPVTLSASGNPAGSTATFSPNPVTPGNPATLSIGTAGVAADSSSTLTINGSASASPGHSTTAQLTIATAVPNAPAPAAPANGATGINSAAAVTLSWAAISGASGYSVEVATDSAFGNIIASQPGQAGTSWNVNGLQPSTTYYWRVRAANICGAGGNSAVYNFRTAALAGSCDENQSANVLLSNDVEGDNAGWTASGTPAWTVSTARPFSPTRSWLATDITTSSDQRLVSPAIALPTGQNPLTLSFQNDVNLEERTAGGCYDGGFVEVSTNDGSSWTPVTGAQLLTTPYTGAIQSGAGASIQAWCGTLAYRRTVVDLNSYAGQTVRLRFRVSTDTSEGDTPLGWFVDDIKVQGCQAAVPDSIFVDGFEE</sequence>
<accession>A0ABT1QLK0</accession>
<dbReference type="InterPro" id="IPR013783">
    <property type="entry name" value="Ig-like_fold"/>
</dbReference>
<dbReference type="CDD" id="cd00063">
    <property type="entry name" value="FN3"/>
    <property type="match status" value="1"/>
</dbReference>
<organism evidence="3 4">
    <name type="scientific">Tahibacter harae</name>
    <dbReference type="NCBI Taxonomy" id="2963937"/>
    <lineage>
        <taxon>Bacteria</taxon>
        <taxon>Pseudomonadati</taxon>
        <taxon>Pseudomonadota</taxon>
        <taxon>Gammaproteobacteria</taxon>
        <taxon>Lysobacterales</taxon>
        <taxon>Rhodanobacteraceae</taxon>
        <taxon>Tahibacter</taxon>
    </lineage>
</organism>
<name>A0ABT1QLK0_9GAMM</name>
<feature type="signal peptide" evidence="1">
    <location>
        <begin position="1"/>
        <end position="25"/>
    </location>
</feature>
<dbReference type="Gene3D" id="2.60.40.10">
    <property type="entry name" value="Immunoglobulins"/>
    <property type="match status" value="1"/>
</dbReference>
<evidence type="ECO:0000313" key="4">
    <source>
        <dbReference type="Proteomes" id="UP001165498"/>
    </source>
</evidence>
<dbReference type="InterPro" id="IPR036116">
    <property type="entry name" value="FN3_sf"/>
</dbReference>
<proteinExistence type="predicted"/>
<feature type="domain" description="Fibronectin type-III" evidence="2">
    <location>
        <begin position="812"/>
        <end position="904"/>
    </location>
</feature>
<comment type="caution">
    <text evidence="3">The sequence shown here is derived from an EMBL/GenBank/DDBJ whole genome shotgun (WGS) entry which is preliminary data.</text>
</comment>
<reference evidence="3" key="1">
    <citation type="submission" date="2022-07" db="EMBL/GenBank/DDBJ databases">
        <title>Tahibacter sp., a new gammaproteobacterium isolated from the silt sample collected at pig farm.</title>
        <authorList>
            <person name="Chen H."/>
        </authorList>
    </citation>
    <scope>NUCLEOTIDE SEQUENCE</scope>
    <source>
        <strain evidence="3">P2K</strain>
    </source>
</reference>
<evidence type="ECO:0000256" key="1">
    <source>
        <dbReference type="SAM" id="SignalP"/>
    </source>
</evidence>
<dbReference type="Gene3D" id="2.60.120.200">
    <property type="match status" value="1"/>
</dbReference>
<dbReference type="SUPFAM" id="SSF55486">
    <property type="entry name" value="Metalloproteases ('zincins'), catalytic domain"/>
    <property type="match status" value="1"/>
</dbReference>
<evidence type="ECO:0000259" key="2">
    <source>
        <dbReference type="PROSITE" id="PS50853"/>
    </source>
</evidence>
<dbReference type="EMBL" id="JANFQO010000001">
    <property type="protein sequence ID" value="MCQ4163406.1"/>
    <property type="molecule type" value="Genomic_DNA"/>
</dbReference>
<dbReference type="PROSITE" id="PS50853">
    <property type="entry name" value="FN3"/>
    <property type="match status" value="1"/>
</dbReference>
<evidence type="ECO:0000313" key="3">
    <source>
        <dbReference type="EMBL" id="MCQ4163406.1"/>
    </source>
</evidence>
<dbReference type="SUPFAM" id="SSF49265">
    <property type="entry name" value="Fibronectin type III"/>
    <property type="match status" value="1"/>
</dbReference>
<dbReference type="RefSeq" id="WP_255910671.1">
    <property type="nucleotide sequence ID" value="NZ_JANFQO010000001.1"/>
</dbReference>